<protein>
    <submittedName>
        <fullName evidence="1">Uncharacterized protein</fullName>
    </submittedName>
</protein>
<dbReference type="Proteomes" id="UP000092555">
    <property type="component" value="Unassembled WGS sequence"/>
</dbReference>
<dbReference type="EMBL" id="LXTC01000003">
    <property type="protein sequence ID" value="OBA20874.1"/>
    <property type="molecule type" value="Genomic_DNA"/>
</dbReference>
<proteinExistence type="predicted"/>
<dbReference type="RefSeq" id="XP_018711384.1">
    <property type="nucleotide sequence ID" value="XM_018855878.1"/>
</dbReference>
<gene>
    <name evidence="1" type="ORF">METBIDRAFT_31541</name>
</gene>
<evidence type="ECO:0000313" key="1">
    <source>
        <dbReference type="EMBL" id="OBA20874.1"/>
    </source>
</evidence>
<evidence type="ECO:0000313" key="2">
    <source>
        <dbReference type="Proteomes" id="UP000092555"/>
    </source>
</evidence>
<keyword evidence="2" id="KW-1185">Reference proteome</keyword>
<dbReference type="AlphaFoldDB" id="A0A1A0H9R9"/>
<accession>A0A1A0H9R9</accession>
<organism evidence="1 2">
    <name type="scientific">Metschnikowia bicuspidata var. bicuspidata NRRL YB-4993</name>
    <dbReference type="NCBI Taxonomy" id="869754"/>
    <lineage>
        <taxon>Eukaryota</taxon>
        <taxon>Fungi</taxon>
        <taxon>Dikarya</taxon>
        <taxon>Ascomycota</taxon>
        <taxon>Saccharomycotina</taxon>
        <taxon>Pichiomycetes</taxon>
        <taxon>Metschnikowiaceae</taxon>
        <taxon>Metschnikowia</taxon>
    </lineage>
</organism>
<dbReference type="GeneID" id="30028854"/>
<name>A0A1A0H9R9_9ASCO</name>
<comment type="caution">
    <text evidence="1">The sequence shown here is derived from an EMBL/GenBank/DDBJ whole genome shotgun (WGS) entry which is preliminary data.</text>
</comment>
<sequence>MERVTGPLAGLLFFFRPGGQLRPRPPVFRANAACLRLAVFPWAGPPAAQPGPLAPPPPRLLRGSPRANLHPKLAPLIFA</sequence>
<reference evidence="1 2" key="1">
    <citation type="submission" date="2016-05" db="EMBL/GenBank/DDBJ databases">
        <title>Comparative genomics of biotechnologically important yeasts.</title>
        <authorList>
            <consortium name="DOE Joint Genome Institute"/>
            <person name="Riley R."/>
            <person name="Haridas S."/>
            <person name="Wolfe K.H."/>
            <person name="Lopes M.R."/>
            <person name="Hittinger C.T."/>
            <person name="Goker M."/>
            <person name="Salamov A."/>
            <person name="Wisecaver J."/>
            <person name="Long T.M."/>
            <person name="Aerts A.L."/>
            <person name="Barry K."/>
            <person name="Choi C."/>
            <person name="Clum A."/>
            <person name="Coughlan A.Y."/>
            <person name="Deshpande S."/>
            <person name="Douglass A.P."/>
            <person name="Hanson S.J."/>
            <person name="Klenk H.-P."/>
            <person name="LaButti K."/>
            <person name="Lapidus A."/>
            <person name="Lindquist E."/>
            <person name="Lipzen A."/>
            <person name="Meier-kolthoff J.P."/>
            <person name="Ohm R.A."/>
            <person name="Otillar R.P."/>
            <person name="Pangilinan J."/>
            <person name="Peng Y."/>
            <person name="Rokas A."/>
            <person name="Rosa C.A."/>
            <person name="Scheuner C."/>
            <person name="Sibirny A.A."/>
            <person name="Slot J.C."/>
            <person name="Stielow J.B."/>
            <person name="Sun H."/>
            <person name="Kurtzman C.P."/>
            <person name="Blackwell M."/>
            <person name="Grigoriev I.V."/>
            <person name="Jeffries T.W."/>
        </authorList>
    </citation>
    <scope>NUCLEOTIDE SEQUENCE [LARGE SCALE GENOMIC DNA]</scope>
    <source>
        <strain evidence="1 2">NRRL YB-4993</strain>
    </source>
</reference>